<evidence type="ECO:0000256" key="1">
    <source>
        <dbReference type="SAM" id="MobiDB-lite"/>
    </source>
</evidence>
<reference evidence="3" key="1">
    <citation type="submission" date="2022-03" db="EMBL/GenBank/DDBJ databases">
        <authorList>
            <person name="Alioto T."/>
            <person name="Alioto T."/>
            <person name="Gomez Garrido J."/>
        </authorList>
    </citation>
    <scope>NUCLEOTIDE SEQUENCE</scope>
</reference>
<protein>
    <submittedName>
        <fullName evidence="3">Uncharacterized protein</fullName>
    </submittedName>
</protein>
<keyword evidence="2" id="KW-0812">Transmembrane</keyword>
<feature type="region of interest" description="Disordered" evidence="1">
    <location>
        <begin position="30"/>
        <end position="73"/>
    </location>
</feature>
<name>A0AAD1VX66_PELCU</name>
<accession>A0AAD1VX66</accession>
<dbReference type="EMBL" id="OW240914">
    <property type="protein sequence ID" value="CAH2274968.1"/>
    <property type="molecule type" value="Genomic_DNA"/>
</dbReference>
<proteinExistence type="predicted"/>
<keyword evidence="2" id="KW-1133">Transmembrane helix</keyword>
<evidence type="ECO:0000313" key="3">
    <source>
        <dbReference type="EMBL" id="CAH2274968.1"/>
    </source>
</evidence>
<evidence type="ECO:0000313" key="4">
    <source>
        <dbReference type="Proteomes" id="UP001295444"/>
    </source>
</evidence>
<evidence type="ECO:0000256" key="2">
    <source>
        <dbReference type="SAM" id="Phobius"/>
    </source>
</evidence>
<keyword evidence="2" id="KW-0472">Membrane</keyword>
<sequence>MYEFVLTVYRHTGVTPLVFERGLRGGSDRKKETLWKGETEDQDSPDPQRDAVGGSAERGLDPPGFTGSLESWTWRSPLHPTNSSSIDSGHRSGLVPGLIAAAIFIVFLLCLYTILWRCMVSQSKRHRKRLQRAKNSKRTLPHKPVCAV</sequence>
<organism evidence="3 4">
    <name type="scientific">Pelobates cultripes</name>
    <name type="common">Western spadefoot toad</name>
    <dbReference type="NCBI Taxonomy" id="61616"/>
    <lineage>
        <taxon>Eukaryota</taxon>
        <taxon>Metazoa</taxon>
        <taxon>Chordata</taxon>
        <taxon>Craniata</taxon>
        <taxon>Vertebrata</taxon>
        <taxon>Euteleostomi</taxon>
        <taxon>Amphibia</taxon>
        <taxon>Batrachia</taxon>
        <taxon>Anura</taxon>
        <taxon>Pelobatoidea</taxon>
        <taxon>Pelobatidae</taxon>
        <taxon>Pelobates</taxon>
    </lineage>
</organism>
<dbReference type="Proteomes" id="UP001295444">
    <property type="component" value="Chromosome 03"/>
</dbReference>
<keyword evidence="4" id="KW-1185">Reference proteome</keyword>
<dbReference type="AlphaFoldDB" id="A0AAD1VX66"/>
<gene>
    <name evidence="3" type="ORF">PECUL_23A005424</name>
</gene>
<feature type="compositionally biased region" description="Basic and acidic residues" evidence="1">
    <location>
        <begin position="30"/>
        <end position="39"/>
    </location>
</feature>
<feature type="transmembrane region" description="Helical" evidence="2">
    <location>
        <begin position="98"/>
        <end position="120"/>
    </location>
</feature>